<evidence type="ECO:0000259" key="1">
    <source>
        <dbReference type="Pfam" id="PF03184"/>
    </source>
</evidence>
<reference evidence="2" key="1">
    <citation type="submission" date="2019-10" db="EMBL/GenBank/DDBJ databases">
        <title>Conservation and host-specific expression of non-tandemly repeated heterogenous ribosome RNA gene in arbuscular mycorrhizal fungi.</title>
        <authorList>
            <person name="Maeda T."/>
            <person name="Kobayashi Y."/>
            <person name="Nakagawa T."/>
            <person name="Ezawa T."/>
            <person name="Yamaguchi K."/>
            <person name="Bino T."/>
            <person name="Nishimoto Y."/>
            <person name="Shigenobu S."/>
            <person name="Kawaguchi M."/>
        </authorList>
    </citation>
    <scope>NUCLEOTIDE SEQUENCE</scope>
    <source>
        <strain evidence="2">HR1</strain>
    </source>
</reference>
<proteinExistence type="predicted"/>
<dbReference type="InterPro" id="IPR004875">
    <property type="entry name" value="DDE_SF_endonuclease_dom"/>
</dbReference>
<dbReference type="OrthoDB" id="2444517at2759"/>
<dbReference type="Pfam" id="PF03184">
    <property type="entry name" value="DDE_1"/>
    <property type="match status" value="1"/>
</dbReference>
<gene>
    <name evidence="2" type="ORF">RCL2_002564000</name>
</gene>
<dbReference type="AlphaFoldDB" id="A0A8H3R0C1"/>
<comment type="caution">
    <text evidence="2">The sequence shown here is derived from an EMBL/GenBank/DDBJ whole genome shotgun (WGS) entry which is preliminary data.</text>
</comment>
<organism evidence="2 3">
    <name type="scientific">Rhizophagus clarus</name>
    <dbReference type="NCBI Taxonomy" id="94130"/>
    <lineage>
        <taxon>Eukaryota</taxon>
        <taxon>Fungi</taxon>
        <taxon>Fungi incertae sedis</taxon>
        <taxon>Mucoromycota</taxon>
        <taxon>Glomeromycotina</taxon>
        <taxon>Glomeromycetes</taxon>
        <taxon>Glomerales</taxon>
        <taxon>Glomeraceae</taxon>
        <taxon>Rhizophagus</taxon>
    </lineage>
</organism>
<dbReference type="EMBL" id="BLAL01000278">
    <property type="protein sequence ID" value="GES99125.1"/>
    <property type="molecule type" value="Genomic_DNA"/>
</dbReference>
<evidence type="ECO:0000313" key="3">
    <source>
        <dbReference type="Proteomes" id="UP000615446"/>
    </source>
</evidence>
<dbReference type="Proteomes" id="UP000615446">
    <property type="component" value="Unassembled WGS sequence"/>
</dbReference>
<name>A0A8H3R0C1_9GLOM</name>
<evidence type="ECO:0000313" key="2">
    <source>
        <dbReference type="EMBL" id="GES99125.1"/>
    </source>
</evidence>
<accession>A0A8H3R0C1</accession>
<sequence length="161" mass="18142">MAGNFTIDNKDGTKFPPICIFKRKQLSCDEQVPSGVIVWFQESGGHLEESVKIKFRDRGIDLAVILGGLTSICQPLDVTINKPFKDNLRKEWHIWMAGGGAGMTVSGNFHRARLSDICGWVKRSWDRIPDEMVIESFKTCRISTSLDESDDEITDNKDYGD</sequence>
<feature type="domain" description="DDE-1" evidence="1">
    <location>
        <begin position="36"/>
        <end position="137"/>
    </location>
</feature>
<protein>
    <submittedName>
        <fullName evidence="2">Pogo transposable element with KRAB domain</fullName>
    </submittedName>
</protein>
<dbReference type="GO" id="GO:0003676">
    <property type="term" value="F:nucleic acid binding"/>
    <property type="evidence" value="ECO:0007669"/>
    <property type="project" value="InterPro"/>
</dbReference>